<dbReference type="InterPro" id="IPR035906">
    <property type="entry name" value="MetI-like_sf"/>
</dbReference>
<proteinExistence type="inferred from homology"/>
<reference evidence="10 11" key="1">
    <citation type="submission" date="2016-10" db="EMBL/GenBank/DDBJ databases">
        <authorList>
            <person name="de Groot N.N."/>
        </authorList>
    </citation>
    <scope>NUCLEOTIDE SEQUENCE [LARGE SCALE GENOMIC DNA]</scope>
    <source>
        <strain evidence="10 11">A52C2</strain>
    </source>
</reference>
<dbReference type="GO" id="GO:0005886">
    <property type="term" value="C:plasma membrane"/>
    <property type="evidence" value="ECO:0007669"/>
    <property type="project" value="UniProtKB-SubCell"/>
</dbReference>
<evidence type="ECO:0000256" key="6">
    <source>
        <dbReference type="ARBA" id="ARBA00022989"/>
    </source>
</evidence>
<dbReference type="PANTHER" id="PTHR43357:SF4">
    <property type="entry name" value="INNER MEMBRANE ABC TRANSPORTER PERMEASE PROTEIN YDCV"/>
    <property type="match status" value="1"/>
</dbReference>
<gene>
    <name evidence="10" type="ORF">SAMN05216548_10317</name>
</gene>
<dbReference type="Gene3D" id="1.10.3720.10">
    <property type="entry name" value="MetI-like"/>
    <property type="match status" value="1"/>
</dbReference>
<dbReference type="PANTHER" id="PTHR43357">
    <property type="entry name" value="INNER MEMBRANE ABC TRANSPORTER PERMEASE PROTEIN YDCV"/>
    <property type="match status" value="1"/>
</dbReference>
<evidence type="ECO:0000256" key="8">
    <source>
        <dbReference type="RuleBase" id="RU363032"/>
    </source>
</evidence>
<name>A0A1H9DYU1_9HYPH</name>
<evidence type="ECO:0000256" key="7">
    <source>
        <dbReference type="ARBA" id="ARBA00023136"/>
    </source>
</evidence>
<evidence type="ECO:0000313" key="11">
    <source>
        <dbReference type="Proteomes" id="UP000199647"/>
    </source>
</evidence>
<evidence type="ECO:0000256" key="3">
    <source>
        <dbReference type="ARBA" id="ARBA00022475"/>
    </source>
</evidence>
<evidence type="ECO:0000256" key="4">
    <source>
        <dbReference type="ARBA" id="ARBA00022519"/>
    </source>
</evidence>
<keyword evidence="2 8" id="KW-0813">Transport</keyword>
<keyword evidence="4" id="KW-0997">Cell inner membrane</keyword>
<keyword evidence="11" id="KW-1185">Reference proteome</keyword>
<feature type="domain" description="ABC transmembrane type-1" evidence="9">
    <location>
        <begin position="66"/>
        <end position="254"/>
    </location>
</feature>
<dbReference type="CDD" id="cd06261">
    <property type="entry name" value="TM_PBP2"/>
    <property type="match status" value="1"/>
</dbReference>
<protein>
    <submittedName>
        <fullName evidence="10">Putative spermidine/putrescine transport system permease protein</fullName>
    </submittedName>
</protein>
<comment type="subcellular location">
    <subcellularLocation>
        <location evidence="1">Cell inner membrane</location>
        <topology evidence="1">Multi-pass membrane protein</topology>
    </subcellularLocation>
    <subcellularLocation>
        <location evidence="8">Cell membrane</location>
        <topology evidence="8">Multi-pass membrane protein</topology>
    </subcellularLocation>
</comment>
<comment type="similarity">
    <text evidence="8">Belongs to the binding-protein-dependent transport system permease family.</text>
</comment>
<evidence type="ECO:0000259" key="9">
    <source>
        <dbReference type="PROSITE" id="PS50928"/>
    </source>
</evidence>
<dbReference type="AlphaFoldDB" id="A0A1H9DYU1"/>
<dbReference type="RefSeq" id="WP_092495645.1">
    <property type="nucleotide sequence ID" value="NZ_FOFG01000003.1"/>
</dbReference>
<keyword evidence="3" id="KW-1003">Cell membrane</keyword>
<dbReference type="Pfam" id="PF00528">
    <property type="entry name" value="BPD_transp_1"/>
    <property type="match status" value="1"/>
</dbReference>
<evidence type="ECO:0000256" key="1">
    <source>
        <dbReference type="ARBA" id="ARBA00004429"/>
    </source>
</evidence>
<dbReference type="GO" id="GO:0055085">
    <property type="term" value="P:transmembrane transport"/>
    <property type="evidence" value="ECO:0007669"/>
    <property type="project" value="InterPro"/>
</dbReference>
<keyword evidence="5 8" id="KW-0812">Transmembrane</keyword>
<dbReference type="SUPFAM" id="SSF161098">
    <property type="entry name" value="MetI-like"/>
    <property type="match status" value="1"/>
</dbReference>
<evidence type="ECO:0000313" key="10">
    <source>
        <dbReference type="EMBL" id="SEQ18690.1"/>
    </source>
</evidence>
<dbReference type="Proteomes" id="UP000199647">
    <property type="component" value="Unassembled WGS sequence"/>
</dbReference>
<feature type="transmembrane region" description="Helical" evidence="8">
    <location>
        <begin position="12"/>
        <end position="34"/>
    </location>
</feature>
<feature type="transmembrane region" description="Helical" evidence="8">
    <location>
        <begin position="178"/>
        <end position="200"/>
    </location>
</feature>
<organism evidence="10 11">
    <name type="scientific">Faunimonas pinastri</name>
    <dbReference type="NCBI Taxonomy" id="1855383"/>
    <lineage>
        <taxon>Bacteria</taxon>
        <taxon>Pseudomonadati</taxon>
        <taxon>Pseudomonadota</taxon>
        <taxon>Alphaproteobacteria</taxon>
        <taxon>Hyphomicrobiales</taxon>
        <taxon>Afifellaceae</taxon>
        <taxon>Faunimonas</taxon>
    </lineage>
</organism>
<feature type="transmembrane region" description="Helical" evidence="8">
    <location>
        <begin position="66"/>
        <end position="89"/>
    </location>
</feature>
<sequence>MKRGSAGHYLSRGLTWLLLAFLFLPILVVIPVAFTDQDFLSLPQHGLSLKHFVAIGDWSAGWLPSILTSIAVGVLASAAATTLGAAYAVGAWSISGWWPSLTRVMILSPLIVPPIVYAVGIFKLWARFHLLDTFLGVAVVHVVLCLPFVILAMGSTLSNLDPRLVQAARSLGARPATVFLRVIAPNILPGIIASALFAFVTSWDEITVTLFITSRAMVTLPRRIWTSIADSVDPALAAVATLMLVVTIAILVVQACLPHRKPDPSP</sequence>
<dbReference type="InterPro" id="IPR000515">
    <property type="entry name" value="MetI-like"/>
</dbReference>
<feature type="transmembrane region" description="Helical" evidence="8">
    <location>
        <begin position="134"/>
        <end position="157"/>
    </location>
</feature>
<dbReference type="EMBL" id="FOFG01000003">
    <property type="protein sequence ID" value="SEQ18690.1"/>
    <property type="molecule type" value="Genomic_DNA"/>
</dbReference>
<dbReference type="PROSITE" id="PS50928">
    <property type="entry name" value="ABC_TM1"/>
    <property type="match status" value="1"/>
</dbReference>
<feature type="transmembrane region" description="Helical" evidence="8">
    <location>
        <begin position="235"/>
        <end position="257"/>
    </location>
</feature>
<keyword evidence="7 8" id="KW-0472">Membrane</keyword>
<dbReference type="STRING" id="1855383.SAMN05216548_10317"/>
<dbReference type="OrthoDB" id="9815533at2"/>
<evidence type="ECO:0000256" key="2">
    <source>
        <dbReference type="ARBA" id="ARBA00022448"/>
    </source>
</evidence>
<feature type="transmembrane region" description="Helical" evidence="8">
    <location>
        <begin position="101"/>
        <end position="122"/>
    </location>
</feature>
<accession>A0A1H9DYU1</accession>
<evidence type="ECO:0000256" key="5">
    <source>
        <dbReference type="ARBA" id="ARBA00022692"/>
    </source>
</evidence>
<keyword evidence="6 8" id="KW-1133">Transmembrane helix</keyword>